<evidence type="ECO:0000256" key="3">
    <source>
        <dbReference type="ARBA" id="ARBA00022692"/>
    </source>
</evidence>
<dbReference type="Pfam" id="PF12698">
    <property type="entry name" value="ABC2_membrane_3"/>
    <property type="match status" value="1"/>
</dbReference>
<dbReference type="Proteomes" id="UP001500236">
    <property type="component" value="Unassembled WGS sequence"/>
</dbReference>
<dbReference type="PANTHER" id="PTHR30294">
    <property type="entry name" value="MEMBRANE COMPONENT OF ABC TRANSPORTER YHHJ-RELATED"/>
    <property type="match status" value="1"/>
</dbReference>
<reference evidence="9" key="1">
    <citation type="journal article" date="2019" name="Int. J. Syst. Evol. Microbiol.">
        <title>The Global Catalogue of Microorganisms (GCM) 10K type strain sequencing project: providing services to taxonomists for standard genome sequencing and annotation.</title>
        <authorList>
            <consortium name="The Broad Institute Genomics Platform"/>
            <consortium name="The Broad Institute Genome Sequencing Center for Infectious Disease"/>
            <person name="Wu L."/>
            <person name="Ma J."/>
        </authorList>
    </citation>
    <scope>NUCLEOTIDE SEQUENCE [LARGE SCALE GENOMIC DNA]</scope>
    <source>
        <strain evidence="9">JCM 14309</strain>
    </source>
</reference>
<keyword evidence="9" id="KW-1185">Reference proteome</keyword>
<sequence>MSTPALASRAPSPAPLSIGQASLLVAEREIISQVRSKAFLVSQIITILFVAGGIVAMGLFGGGEDEPEVAVVDAGQAAQLIPSDGLEQVEAADMAAAEELLRGGDIDAIITADADSPVGLQVIGLDSEPTEVAQMLSAAPSLVTLEGENAGTLRMVVAMLFGLVFMMLSITSGMMIVQNTIQEKQSRIVEILLSSITAQSLLAGKVLGNSVLAIGQAVVIASAAAAALMLSGQQDVLDMLTVPMLWFVLFFVPGFVLIAAMFAAGAALVSRQEDSGAVVTPTMMLSMIPYFVVVFFHDTPLIMTIASYVPFSAPVAMPLRMFFNEAMWFEPILALAILLTSAVVFMLLAARIYSRSLLRTGQRVPLREALGSGG</sequence>
<evidence type="ECO:0000256" key="5">
    <source>
        <dbReference type="ARBA" id="ARBA00023136"/>
    </source>
</evidence>
<gene>
    <name evidence="8" type="ORF">GCM10010529_24220</name>
</gene>
<evidence type="ECO:0000256" key="1">
    <source>
        <dbReference type="ARBA" id="ARBA00004651"/>
    </source>
</evidence>
<evidence type="ECO:0000259" key="7">
    <source>
        <dbReference type="Pfam" id="PF12698"/>
    </source>
</evidence>
<name>A0ABP6M0U3_9MICC</name>
<evidence type="ECO:0000256" key="4">
    <source>
        <dbReference type="ARBA" id="ARBA00022989"/>
    </source>
</evidence>
<evidence type="ECO:0000313" key="8">
    <source>
        <dbReference type="EMBL" id="GAA3071138.1"/>
    </source>
</evidence>
<evidence type="ECO:0000256" key="2">
    <source>
        <dbReference type="ARBA" id="ARBA00022475"/>
    </source>
</evidence>
<feature type="transmembrane region" description="Helical" evidence="6">
    <location>
        <begin position="331"/>
        <end position="353"/>
    </location>
</feature>
<keyword evidence="3 6" id="KW-0812">Transmembrane</keyword>
<dbReference type="InterPro" id="IPR051449">
    <property type="entry name" value="ABC-2_transporter_component"/>
</dbReference>
<proteinExistence type="predicted"/>
<feature type="transmembrane region" description="Helical" evidence="6">
    <location>
        <begin position="290"/>
        <end position="311"/>
    </location>
</feature>
<feature type="transmembrane region" description="Helical" evidence="6">
    <location>
        <begin position="38"/>
        <end position="60"/>
    </location>
</feature>
<keyword evidence="4 6" id="KW-1133">Transmembrane helix</keyword>
<feature type="domain" description="ABC-2 type transporter transmembrane" evidence="7">
    <location>
        <begin position="37"/>
        <end position="350"/>
    </location>
</feature>
<protein>
    <submittedName>
        <fullName evidence="8">ABC transporter permease</fullName>
    </submittedName>
</protein>
<comment type="subcellular location">
    <subcellularLocation>
        <location evidence="1">Cell membrane</location>
        <topology evidence="1">Multi-pass membrane protein</topology>
    </subcellularLocation>
</comment>
<keyword evidence="5 6" id="KW-0472">Membrane</keyword>
<evidence type="ECO:0000313" key="9">
    <source>
        <dbReference type="Proteomes" id="UP001500236"/>
    </source>
</evidence>
<feature type="transmembrane region" description="Helical" evidence="6">
    <location>
        <begin position="244"/>
        <end position="269"/>
    </location>
</feature>
<dbReference type="PANTHER" id="PTHR30294:SF29">
    <property type="entry name" value="MULTIDRUG ABC TRANSPORTER PERMEASE YBHS-RELATED"/>
    <property type="match status" value="1"/>
</dbReference>
<feature type="transmembrane region" description="Helical" evidence="6">
    <location>
        <begin position="155"/>
        <end position="177"/>
    </location>
</feature>
<comment type="caution">
    <text evidence="8">The sequence shown here is derived from an EMBL/GenBank/DDBJ whole genome shotgun (WGS) entry which is preliminary data.</text>
</comment>
<dbReference type="RefSeq" id="WP_344680553.1">
    <property type="nucleotide sequence ID" value="NZ_BAAAVT010000016.1"/>
</dbReference>
<keyword evidence="2" id="KW-1003">Cell membrane</keyword>
<feature type="transmembrane region" description="Helical" evidence="6">
    <location>
        <begin position="211"/>
        <end position="232"/>
    </location>
</feature>
<accession>A0ABP6M0U3</accession>
<evidence type="ECO:0000256" key="6">
    <source>
        <dbReference type="SAM" id="Phobius"/>
    </source>
</evidence>
<dbReference type="InterPro" id="IPR013525">
    <property type="entry name" value="ABC2_TM"/>
</dbReference>
<organism evidence="8 9">
    <name type="scientific">Nesterenkonia aethiopica</name>
    <dbReference type="NCBI Taxonomy" id="269144"/>
    <lineage>
        <taxon>Bacteria</taxon>
        <taxon>Bacillati</taxon>
        <taxon>Actinomycetota</taxon>
        <taxon>Actinomycetes</taxon>
        <taxon>Micrococcales</taxon>
        <taxon>Micrococcaceae</taxon>
        <taxon>Nesterenkonia</taxon>
    </lineage>
</organism>
<dbReference type="EMBL" id="BAAAVT010000016">
    <property type="protein sequence ID" value="GAA3071138.1"/>
    <property type="molecule type" value="Genomic_DNA"/>
</dbReference>